<evidence type="ECO:0000313" key="9">
    <source>
        <dbReference type="Proteomes" id="UP000434276"/>
    </source>
</evidence>
<feature type="signal peptide" evidence="2">
    <location>
        <begin position="1"/>
        <end position="26"/>
    </location>
</feature>
<name>A0A178UBX2_ARATH</name>
<evidence type="ECO:0000313" key="7">
    <source>
        <dbReference type="Proteomes" id="UP000078284"/>
    </source>
</evidence>
<dbReference type="EMBL" id="CACRSJ010000110">
    <property type="protein sequence ID" value="VYS67782.1"/>
    <property type="molecule type" value="Genomic_DNA"/>
</dbReference>
<feature type="compositionally biased region" description="Pro residues" evidence="1">
    <location>
        <begin position="98"/>
        <end position="118"/>
    </location>
</feature>
<dbReference type="Araport" id="AT5G24316"/>
<reference evidence="4 9" key="3">
    <citation type="submission" date="2019-12" db="EMBL/GenBank/DDBJ databases">
        <authorList>
            <person name="Jiao W.-B."/>
            <person name="Schneeberger K."/>
        </authorList>
    </citation>
    <scope>NUCLEOTIDE SEQUENCE [LARGE SCALE GENOMIC DNA]</scope>
    <source>
        <strain evidence="8">cv. An-1</strain>
        <strain evidence="9">cv. C24</strain>
    </source>
</reference>
<dbReference type="OMA" id="YGDWSPR"/>
<dbReference type="RefSeq" id="NP_568443.1">
    <property type="nucleotide sequence ID" value="NM_122339.4"/>
</dbReference>
<evidence type="ECO:0000313" key="3">
    <source>
        <dbReference type="Araport" id="AT5G24316"/>
    </source>
</evidence>
<proteinExistence type="predicted"/>
<reference evidence="7" key="1">
    <citation type="journal article" date="2016" name="Proc. Natl. Acad. Sci. U.S.A.">
        <title>Chromosome-level assembly of Arabidopsis thaliana Ler reveals the extent of translocation and inversion polymorphisms.</title>
        <authorList>
            <person name="Zapata L."/>
            <person name="Ding J."/>
            <person name="Willing E.M."/>
            <person name="Hartwig B."/>
            <person name="Bezdan D."/>
            <person name="Jiao W.B."/>
            <person name="Patel V."/>
            <person name="Velikkakam James G."/>
            <person name="Koornneef M."/>
            <person name="Ossowski S."/>
            <person name="Schneeberger K."/>
        </authorList>
    </citation>
    <scope>NUCLEOTIDE SEQUENCE [LARGE SCALE GENOMIC DNA]</scope>
    <source>
        <strain evidence="7">cv. Landsberg erecta</strain>
    </source>
</reference>
<dbReference type="Proteomes" id="UP000426265">
    <property type="component" value="Unassembled WGS sequence"/>
</dbReference>
<evidence type="ECO:0008006" key="10">
    <source>
        <dbReference type="Google" id="ProtNLM"/>
    </source>
</evidence>
<dbReference type="Proteomes" id="UP000434276">
    <property type="component" value="Unassembled WGS sequence"/>
</dbReference>
<dbReference type="AlphaFoldDB" id="A0A178UBX2"/>
<keyword evidence="2" id="KW-0732">Signal</keyword>
<gene>
    <name evidence="3" type="ordered locus">At5g24316</name>
    <name evidence="5" type="ordered locus">AXX17_At5g24120</name>
    <name evidence="6" type="ORF">AN1_LOCUS23178</name>
    <name evidence="4" type="ORF">C24_LOCUS23063</name>
</gene>
<dbReference type="Proteomes" id="UP000078284">
    <property type="component" value="Chromosome 5"/>
</dbReference>
<evidence type="ECO:0000313" key="6">
    <source>
        <dbReference type="EMBL" id="VYS67782.1"/>
    </source>
</evidence>
<feature type="region of interest" description="Disordered" evidence="1">
    <location>
        <begin position="56"/>
        <end position="75"/>
    </location>
</feature>
<dbReference type="EMBL" id="LUHQ01000005">
    <property type="protein sequence ID" value="OAO91348.1"/>
    <property type="molecule type" value="Genomic_DNA"/>
</dbReference>
<reference evidence="5" key="2">
    <citation type="submission" date="2016-03" db="EMBL/GenBank/DDBJ databases">
        <title>Full-length assembly of Arabidopsis thaliana Ler reveals the complement of translocations and inversions.</title>
        <authorList>
            <person name="Zapata L."/>
            <person name="Schneeberger K."/>
            <person name="Ossowski S."/>
        </authorList>
    </citation>
    <scope>NUCLEOTIDE SEQUENCE [LARGE SCALE GENOMIC DNA]</scope>
    <source>
        <tissue evidence="5">Leaf</tissue>
    </source>
</reference>
<dbReference type="GeneID" id="832501"/>
<dbReference type="KEGG" id="ath:AT5G24316"/>
<dbReference type="EMBL" id="CACSHJ010000096">
    <property type="protein sequence ID" value="CAA0404548.1"/>
    <property type="molecule type" value="Genomic_DNA"/>
</dbReference>
<evidence type="ECO:0000256" key="2">
    <source>
        <dbReference type="SAM" id="SignalP"/>
    </source>
</evidence>
<dbReference type="ExpressionAtlas" id="A0A178UBX2">
    <property type="expression patterns" value="baseline and differential"/>
</dbReference>
<evidence type="ECO:0000313" key="8">
    <source>
        <dbReference type="Proteomes" id="UP000426265"/>
    </source>
</evidence>
<organism evidence="5 7">
    <name type="scientific">Arabidopsis thaliana</name>
    <name type="common">Mouse-ear cress</name>
    <dbReference type="NCBI Taxonomy" id="3702"/>
    <lineage>
        <taxon>Eukaryota</taxon>
        <taxon>Viridiplantae</taxon>
        <taxon>Streptophyta</taxon>
        <taxon>Embryophyta</taxon>
        <taxon>Tracheophyta</taxon>
        <taxon>Spermatophyta</taxon>
        <taxon>Magnoliopsida</taxon>
        <taxon>eudicotyledons</taxon>
        <taxon>Gunneridae</taxon>
        <taxon>Pentapetalae</taxon>
        <taxon>rosids</taxon>
        <taxon>malvids</taxon>
        <taxon>Brassicales</taxon>
        <taxon>Brassicaceae</taxon>
        <taxon>Camelineae</taxon>
        <taxon>Arabidopsis</taxon>
    </lineage>
</organism>
<feature type="region of interest" description="Disordered" evidence="1">
    <location>
        <begin position="83"/>
        <end position="125"/>
    </location>
</feature>
<accession>A0A178UBX2</accession>
<dbReference type="OrthoDB" id="1094071at2759"/>
<feature type="chain" id="PRO_5038213683" description="Proline-rich family protein" evidence="2">
    <location>
        <begin position="27"/>
        <end position="125"/>
    </location>
</feature>
<evidence type="ECO:0000313" key="5">
    <source>
        <dbReference type="EMBL" id="OAO91348.1"/>
    </source>
</evidence>
<evidence type="ECO:0000313" key="4">
    <source>
        <dbReference type="EMBL" id="CAA0404548.1"/>
    </source>
</evidence>
<sequence>MRESDLRMKLVILVSFLLVLPMFSSGIVETLHHDNINRKVKEMVMNGRRIDLEMDYAGPHLRPPKPSDPTIPGTQVDEVVTKEPTVYNKEDYGDWSPRPIPKRPMPYVPPPPPPPTRRPPFTTNH</sequence>
<protein>
    <recommendedName>
        <fullName evidence="10">Proline-rich family protein</fullName>
    </recommendedName>
</protein>
<evidence type="ECO:0000256" key="1">
    <source>
        <dbReference type="SAM" id="MobiDB-lite"/>
    </source>
</evidence>